<reference evidence="8 9" key="1">
    <citation type="journal article" date="2021" name="Comput. Struct. Biotechnol. J.">
        <title>De novo genome assembly of the potent medicinal plant Rehmannia glutinosa using nanopore technology.</title>
        <authorList>
            <person name="Ma L."/>
            <person name="Dong C."/>
            <person name="Song C."/>
            <person name="Wang X."/>
            <person name="Zheng X."/>
            <person name="Niu Y."/>
            <person name="Chen S."/>
            <person name="Feng W."/>
        </authorList>
    </citation>
    <scope>NUCLEOTIDE SEQUENCE [LARGE SCALE GENOMIC DNA]</scope>
    <source>
        <strain evidence="8">DH-2019</strain>
    </source>
</reference>
<dbReference type="PANTHER" id="PTHR16223:SF274">
    <property type="entry name" value="TRANSCRIPTION FACTOR BHLH84"/>
    <property type="match status" value="1"/>
</dbReference>
<dbReference type="Proteomes" id="UP001318860">
    <property type="component" value="Unassembled WGS sequence"/>
</dbReference>
<evidence type="ECO:0000256" key="6">
    <source>
        <dbReference type="SAM" id="MobiDB-lite"/>
    </source>
</evidence>
<feature type="region of interest" description="Disordered" evidence="6">
    <location>
        <begin position="162"/>
        <end position="198"/>
    </location>
</feature>
<feature type="compositionally biased region" description="Basic residues" evidence="6">
    <location>
        <begin position="176"/>
        <end position="198"/>
    </location>
</feature>
<dbReference type="Gene3D" id="4.10.280.10">
    <property type="entry name" value="Helix-loop-helix DNA-binding domain"/>
    <property type="match status" value="1"/>
</dbReference>
<dbReference type="Pfam" id="PF00010">
    <property type="entry name" value="HLH"/>
    <property type="match status" value="1"/>
</dbReference>
<dbReference type="InterPro" id="IPR045843">
    <property type="entry name" value="IND-like"/>
</dbReference>
<keyword evidence="9" id="KW-1185">Reference proteome</keyword>
<name>A0ABR0XNB3_REHGL</name>
<evidence type="ECO:0000313" key="9">
    <source>
        <dbReference type="Proteomes" id="UP001318860"/>
    </source>
</evidence>
<feature type="domain" description="BHLH" evidence="7">
    <location>
        <begin position="224"/>
        <end position="273"/>
    </location>
</feature>
<keyword evidence="5" id="KW-0539">Nucleus</keyword>
<protein>
    <recommendedName>
        <fullName evidence="7">BHLH domain-containing protein</fullName>
    </recommendedName>
</protein>
<dbReference type="SMART" id="SM00353">
    <property type="entry name" value="HLH"/>
    <property type="match status" value="1"/>
</dbReference>
<dbReference type="EMBL" id="JABTTQ020000003">
    <property type="protein sequence ID" value="KAK6160617.1"/>
    <property type="molecule type" value="Genomic_DNA"/>
</dbReference>
<evidence type="ECO:0000256" key="1">
    <source>
        <dbReference type="ARBA" id="ARBA00004123"/>
    </source>
</evidence>
<accession>A0ABR0XNB3</accession>
<evidence type="ECO:0000256" key="2">
    <source>
        <dbReference type="ARBA" id="ARBA00023015"/>
    </source>
</evidence>
<evidence type="ECO:0000313" key="8">
    <source>
        <dbReference type="EMBL" id="KAK6160617.1"/>
    </source>
</evidence>
<sequence>MIGNCLIVFSRGRGKKVIDRTVHPLACGRTAFKQVEECSGNLLDYRFLDGPMQLSITIASSSFMFHFGYLMEELSLLLSSNSSEIERALFINQGNENGVNFDVINDYNTIESMNFNIMDCNNDNGWVIPDNVMEEILNLKAEMCNDNCAPPETDDPCKEMQLKRKSEDYSPESPKKKPRGSRNAKKNQKAVESKKKKKVNIQDNNINNEEEIINIQSLSSCSSEDDCNLLKNKMKRREKINERLRILQNLVPNGTKVDISTMLEEAVHYVKFLQLQIKLLSSDDLWMYAPIAYNGMDIGMYQKISPNMWPIN</sequence>
<evidence type="ECO:0000259" key="7">
    <source>
        <dbReference type="PROSITE" id="PS50888"/>
    </source>
</evidence>
<evidence type="ECO:0000256" key="3">
    <source>
        <dbReference type="ARBA" id="ARBA00023125"/>
    </source>
</evidence>
<dbReference type="PROSITE" id="PS50888">
    <property type="entry name" value="BHLH"/>
    <property type="match status" value="1"/>
</dbReference>
<dbReference type="SUPFAM" id="SSF47459">
    <property type="entry name" value="HLH, helix-loop-helix DNA-binding domain"/>
    <property type="match status" value="1"/>
</dbReference>
<gene>
    <name evidence="8" type="ORF">DH2020_003998</name>
</gene>
<keyword evidence="4" id="KW-0804">Transcription</keyword>
<keyword evidence="3" id="KW-0238">DNA-binding</keyword>
<proteinExistence type="predicted"/>
<dbReference type="CDD" id="cd11454">
    <property type="entry name" value="bHLH_AtIND_like"/>
    <property type="match status" value="1"/>
</dbReference>
<comment type="subcellular location">
    <subcellularLocation>
        <location evidence="1">Nucleus</location>
    </subcellularLocation>
</comment>
<dbReference type="InterPro" id="IPR036638">
    <property type="entry name" value="HLH_DNA-bd_sf"/>
</dbReference>
<evidence type="ECO:0000256" key="4">
    <source>
        <dbReference type="ARBA" id="ARBA00023163"/>
    </source>
</evidence>
<dbReference type="PANTHER" id="PTHR16223">
    <property type="entry name" value="TRANSCRIPTION FACTOR BHLH83-RELATED"/>
    <property type="match status" value="1"/>
</dbReference>
<organism evidence="8 9">
    <name type="scientific">Rehmannia glutinosa</name>
    <name type="common">Chinese foxglove</name>
    <dbReference type="NCBI Taxonomy" id="99300"/>
    <lineage>
        <taxon>Eukaryota</taxon>
        <taxon>Viridiplantae</taxon>
        <taxon>Streptophyta</taxon>
        <taxon>Embryophyta</taxon>
        <taxon>Tracheophyta</taxon>
        <taxon>Spermatophyta</taxon>
        <taxon>Magnoliopsida</taxon>
        <taxon>eudicotyledons</taxon>
        <taxon>Gunneridae</taxon>
        <taxon>Pentapetalae</taxon>
        <taxon>asterids</taxon>
        <taxon>lamiids</taxon>
        <taxon>Lamiales</taxon>
        <taxon>Orobanchaceae</taxon>
        <taxon>Rehmannieae</taxon>
        <taxon>Rehmannia</taxon>
    </lineage>
</organism>
<evidence type="ECO:0000256" key="5">
    <source>
        <dbReference type="ARBA" id="ARBA00023242"/>
    </source>
</evidence>
<keyword evidence="2" id="KW-0805">Transcription regulation</keyword>
<comment type="caution">
    <text evidence="8">The sequence shown here is derived from an EMBL/GenBank/DDBJ whole genome shotgun (WGS) entry which is preliminary data.</text>
</comment>
<dbReference type="InterPro" id="IPR011598">
    <property type="entry name" value="bHLH_dom"/>
</dbReference>